<keyword evidence="13" id="KW-0921">Nickel transport</keyword>
<evidence type="ECO:0000256" key="5">
    <source>
        <dbReference type="ARBA" id="ARBA00022496"/>
    </source>
</evidence>
<comment type="similarity">
    <text evidence="2 19 20">Belongs to the TonB-dependent receptor family.</text>
</comment>
<dbReference type="InterPro" id="IPR011662">
    <property type="entry name" value="Secretin/TonB_short_N"/>
</dbReference>
<dbReference type="InterPro" id="IPR010105">
    <property type="entry name" value="TonB_sidphr_rcpt"/>
</dbReference>
<evidence type="ECO:0000256" key="1">
    <source>
        <dbReference type="ARBA" id="ARBA00004571"/>
    </source>
</evidence>
<dbReference type="InterPro" id="IPR036942">
    <property type="entry name" value="Beta-barrel_TonB_sf"/>
</dbReference>
<dbReference type="EMBL" id="CP000744">
    <property type="protein sequence ID" value="ABR82530.1"/>
    <property type="molecule type" value="Genomic_DNA"/>
</dbReference>
<dbReference type="GO" id="GO:0006829">
    <property type="term" value="P:zinc ion transport"/>
    <property type="evidence" value="ECO:0007669"/>
    <property type="project" value="UniProtKB-KW"/>
</dbReference>
<dbReference type="GO" id="GO:0038023">
    <property type="term" value="F:signaling receptor activity"/>
    <property type="evidence" value="ECO:0007669"/>
    <property type="project" value="InterPro"/>
</dbReference>
<dbReference type="NCBIfam" id="TIGR01783">
    <property type="entry name" value="TonB-siderophor"/>
    <property type="match status" value="1"/>
</dbReference>
<dbReference type="GO" id="GO:0009279">
    <property type="term" value="C:cell outer membrane"/>
    <property type="evidence" value="ECO:0007669"/>
    <property type="project" value="UniProtKB-SubCell"/>
</dbReference>
<protein>
    <recommendedName>
        <fullName evidence="18">Metal-pseudopaline receptor CntO</fullName>
    </recommendedName>
</protein>
<keyword evidence="10" id="KW-0408">Iron</keyword>
<evidence type="ECO:0000256" key="11">
    <source>
        <dbReference type="ARBA" id="ARBA00023065"/>
    </source>
</evidence>
<keyword evidence="11" id="KW-0406">Ion transport</keyword>
<dbReference type="PANTHER" id="PTHR32552:SF68">
    <property type="entry name" value="FERRICHROME OUTER MEMBRANE TRANSPORTER_PHAGE RECEPTOR"/>
    <property type="match status" value="1"/>
</dbReference>
<dbReference type="PANTHER" id="PTHR32552">
    <property type="entry name" value="FERRICHROME IRON RECEPTOR-RELATED"/>
    <property type="match status" value="1"/>
</dbReference>
<comment type="subcellular location">
    <subcellularLocation>
        <location evidence="1 19">Cell outer membrane</location>
        <topology evidence="1 19">Multi-pass membrane protein</topology>
    </subcellularLocation>
</comment>
<gene>
    <name evidence="23" type="ordered locus">PSPA7_0576</name>
</gene>
<dbReference type="InterPro" id="IPR037066">
    <property type="entry name" value="Plug_dom_sf"/>
</dbReference>
<dbReference type="PROSITE" id="PS52016">
    <property type="entry name" value="TONB_DEPENDENT_REC_3"/>
    <property type="match status" value="1"/>
</dbReference>
<reference evidence="23 24" key="2">
    <citation type="journal article" date="2010" name="PLoS ONE">
        <title>Complete genome sequence of the multiresistant taxonomic outlier Pseudomonas aeruginosa PA7.</title>
        <authorList>
            <person name="Roy P.H."/>
            <person name="Tetu S.G."/>
            <person name="Larouche A."/>
            <person name="Elbourne L."/>
            <person name="Tremblay S."/>
            <person name="Ren Q."/>
            <person name="Dodson R."/>
            <person name="Harkins D."/>
            <person name="Shay R."/>
            <person name="Watkins K."/>
            <person name="Mahamoud Y."/>
            <person name="Paulsen I.T."/>
        </authorList>
    </citation>
    <scope>NUCLEOTIDE SEQUENCE [LARGE SCALE GENOMIC DNA]</scope>
    <source>
        <strain evidence="23 24">PA7</strain>
    </source>
</reference>
<dbReference type="FunFam" id="3.55.50.30:FF:000002">
    <property type="entry name" value="Probable TonB-dependent receptor"/>
    <property type="match status" value="1"/>
</dbReference>
<reference evidence="23 24" key="1">
    <citation type="submission" date="2007-06" db="EMBL/GenBank/DDBJ databases">
        <authorList>
            <person name="Dodson R.J."/>
            <person name="Harkins D."/>
            <person name="Paulsen I.T."/>
        </authorList>
    </citation>
    <scope>NUCLEOTIDE SEQUENCE [LARGE SCALE GENOMIC DNA]</scope>
    <source>
        <strain evidence="23 24">PA7</strain>
    </source>
</reference>
<comment type="function">
    <text evidence="17">Transports the metallophore pseudopaline, which is involved in the acquisition of nickel and zinc, and thus enables bacterial growth inside the host, where metal access is limited. Is probably involved in the import of pseudopaline-metal complexes.</text>
</comment>
<keyword evidence="9" id="KW-0864">Zinc transport</keyword>
<evidence type="ECO:0000256" key="14">
    <source>
        <dbReference type="ARBA" id="ARBA00023136"/>
    </source>
</evidence>
<evidence type="ECO:0000256" key="19">
    <source>
        <dbReference type="PROSITE-ProRule" id="PRU01360"/>
    </source>
</evidence>
<sequence>MPRPTFRPGLLAIAIAIALAVPAPFLHAAPAEQASVRDYRIAAGPLAGTLNRIAAQAGLVLTLDPALAEGRSAHAVQGRFDAPGALREALRGSGLELVENAGGTYSLRKVPEDTLSLQAMTVSGAEEDPLGPTSGYVAKRSMTGTKTDTPILETPRSISVATRQQMADRAVHNLDDAVRYMPGVVASSFGSDTRSDWLKVRGFKPTQFLDGLPMAVGVYNNPKLETWNLERVALLRGPASSVYGQTPPGGMLDMVSLRPQNVASHEVKAEVGNYNHKQVSFDSTGPLDDEGRFLYRLSGVVRDSNTQVDHIDDKRYNIAPSLTWNIDDDTRLTFLGQFNRDDTAATSQFLPLRGTKYDAPFGKISHHKNLGDPDWDFYDRTYYWLGYSFERRINDVWQFRQNLRYLRNDLSFQTLTPTSSIDAASADGTLQRMTTSVDEDVSQFVVDNNFQADFETGALRHTLLLGIDHNRTRTDYTSIYNFTGVPPTNVNNPIYGQPIPKPSRSSAFYDYRQKTYQTGLYLQDQIALDNWRLTLGGREDWVHAGATFYNQNDATNTSRDKKFSANAALSYIFDNGLAPYLSYAESFQPSTGADDIGSNKMFKPTEGKQWELGVKYQPVGSDSLFTAAVYDLRQENVRVTDNINGTPTTSQAGEVKVSGIELEATSNVTENLKMIGAYSYTDTEVKKGQYAGNRLQQAPRNQASLWADYTWHEGALNGFSVGAGARYVGSTYGDQANTYDGYAGSYTLYDAAVRYDLGQLNGSLKGVSVAVNANNLFNKDYLASCDGYYCYYGDQRSVVGSVSYKW</sequence>
<keyword evidence="9" id="KW-0862">Zinc</keyword>
<keyword evidence="4 19" id="KW-1134">Transmembrane beta strand</keyword>
<evidence type="ECO:0000256" key="2">
    <source>
        <dbReference type="ARBA" id="ARBA00009810"/>
    </source>
</evidence>
<dbReference type="InterPro" id="IPR000531">
    <property type="entry name" value="Beta-barrel_TonB"/>
</dbReference>
<evidence type="ECO:0000256" key="3">
    <source>
        <dbReference type="ARBA" id="ARBA00022448"/>
    </source>
</evidence>
<dbReference type="SUPFAM" id="SSF56935">
    <property type="entry name" value="Porins"/>
    <property type="match status" value="1"/>
</dbReference>
<dbReference type="Pfam" id="PF00593">
    <property type="entry name" value="TonB_dep_Rec_b-barrel"/>
    <property type="match status" value="1"/>
</dbReference>
<dbReference type="SMART" id="SM00965">
    <property type="entry name" value="STN"/>
    <property type="match status" value="1"/>
</dbReference>
<accession>A6UYT6</accession>
<dbReference type="KEGG" id="pap:PSPA7_0576"/>
<evidence type="ECO:0000256" key="16">
    <source>
        <dbReference type="ARBA" id="ARBA00023237"/>
    </source>
</evidence>
<dbReference type="RefSeq" id="WP_012074050.1">
    <property type="nucleotide sequence ID" value="NC_009656.1"/>
</dbReference>
<evidence type="ECO:0000256" key="15">
    <source>
        <dbReference type="ARBA" id="ARBA00023170"/>
    </source>
</evidence>
<dbReference type="GO" id="GO:0015675">
    <property type="term" value="P:nickel cation transport"/>
    <property type="evidence" value="ECO:0007669"/>
    <property type="project" value="UniProtKB-KW"/>
</dbReference>
<evidence type="ECO:0000256" key="7">
    <source>
        <dbReference type="ARBA" id="ARBA00022692"/>
    </source>
</evidence>
<keyword evidence="6" id="KW-0533">Nickel</keyword>
<keyword evidence="8 21" id="KW-0732">Signal</keyword>
<dbReference type="Gene3D" id="2.170.130.10">
    <property type="entry name" value="TonB-dependent receptor, plug domain"/>
    <property type="match status" value="1"/>
</dbReference>
<evidence type="ECO:0000259" key="22">
    <source>
        <dbReference type="SMART" id="SM00965"/>
    </source>
</evidence>
<evidence type="ECO:0000256" key="20">
    <source>
        <dbReference type="RuleBase" id="RU003357"/>
    </source>
</evidence>
<dbReference type="GO" id="GO:0015344">
    <property type="term" value="F:siderophore uptake transmembrane transporter activity"/>
    <property type="evidence" value="ECO:0007669"/>
    <property type="project" value="TreeGrafter"/>
</dbReference>
<keyword evidence="12 20" id="KW-0798">TonB box</keyword>
<evidence type="ECO:0000256" key="21">
    <source>
        <dbReference type="SAM" id="SignalP"/>
    </source>
</evidence>
<dbReference type="Pfam" id="PF07715">
    <property type="entry name" value="Plug"/>
    <property type="match status" value="1"/>
</dbReference>
<feature type="domain" description="Secretin/TonB short N-terminal" evidence="22">
    <location>
        <begin position="59"/>
        <end position="110"/>
    </location>
</feature>
<organism evidence="23 24">
    <name type="scientific">Pseudomonas paraeruginosa (strain DSM 24068 / PA7)</name>
    <name type="common">Pseudomonas aeruginosa (strain PA7)</name>
    <dbReference type="NCBI Taxonomy" id="381754"/>
    <lineage>
        <taxon>Bacteria</taxon>
        <taxon>Pseudomonadati</taxon>
        <taxon>Pseudomonadota</taxon>
        <taxon>Gammaproteobacteria</taxon>
        <taxon>Pseudomonadales</taxon>
        <taxon>Pseudomonadaceae</taxon>
        <taxon>Pseudomonas</taxon>
        <taxon>Pseudomonas paraeruginosa</taxon>
    </lineage>
</organism>
<dbReference type="HOGENOM" id="CLU_008287_9_0_6"/>
<evidence type="ECO:0000256" key="6">
    <source>
        <dbReference type="ARBA" id="ARBA00022596"/>
    </source>
</evidence>
<dbReference type="InterPro" id="IPR012910">
    <property type="entry name" value="Plug_dom"/>
</dbReference>
<evidence type="ECO:0000256" key="10">
    <source>
        <dbReference type="ARBA" id="ARBA00023004"/>
    </source>
</evidence>
<dbReference type="Gene3D" id="2.40.170.20">
    <property type="entry name" value="TonB-dependent receptor, beta-barrel domain"/>
    <property type="match status" value="1"/>
</dbReference>
<evidence type="ECO:0000256" key="9">
    <source>
        <dbReference type="ARBA" id="ARBA00022906"/>
    </source>
</evidence>
<name>A6UYT6_PSEP7</name>
<evidence type="ECO:0000313" key="23">
    <source>
        <dbReference type="EMBL" id="ABR82530.1"/>
    </source>
</evidence>
<dbReference type="Proteomes" id="UP000001582">
    <property type="component" value="Chromosome"/>
</dbReference>
<keyword evidence="14 19" id="KW-0472">Membrane</keyword>
<keyword evidence="3 19" id="KW-0813">Transport</keyword>
<evidence type="ECO:0000256" key="12">
    <source>
        <dbReference type="ARBA" id="ARBA00023077"/>
    </source>
</evidence>
<evidence type="ECO:0000256" key="8">
    <source>
        <dbReference type="ARBA" id="ARBA00022729"/>
    </source>
</evidence>
<dbReference type="GO" id="GO:0015891">
    <property type="term" value="P:siderophore transport"/>
    <property type="evidence" value="ECO:0007669"/>
    <property type="project" value="InterPro"/>
</dbReference>
<dbReference type="FunFam" id="2.170.130.10:FF:000001">
    <property type="entry name" value="Catecholate siderophore TonB-dependent receptor"/>
    <property type="match status" value="1"/>
</dbReference>
<keyword evidence="16 19" id="KW-0998">Cell outer membrane</keyword>
<keyword evidence="7 19" id="KW-0812">Transmembrane</keyword>
<dbReference type="AlphaFoldDB" id="A6UYT6"/>
<evidence type="ECO:0000313" key="24">
    <source>
        <dbReference type="Proteomes" id="UP000001582"/>
    </source>
</evidence>
<feature type="signal peptide" evidence="21">
    <location>
        <begin position="1"/>
        <end position="28"/>
    </location>
</feature>
<dbReference type="InterPro" id="IPR039426">
    <property type="entry name" value="TonB-dep_rcpt-like"/>
</dbReference>
<evidence type="ECO:0000256" key="18">
    <source>
        <dbReference type="ARBA" id="ARBA00072467"/>
    </source>
</evidence>
<keyword evidence="5" id="KW-0410">Iron transport</keyword>
<evidence type="ECO:0000256" key="13">
    <source>
        <dbReference type="ARBA" id="ARBA00023112"/>
    </source>
</evidence>
<keyword evidence="15 23" id="KW-0675">Receptor</keyword>
<evidence type="ECO:0000256" key="4">
    <source>
        <dbReference type="ARBA" id="ARBA00022452"/>
    </source>
</evidence>
<proteinExistence type="inferred from homology"/>
<feature type="chain" id="PRO_5002703558" description="Metal-pseudopaline receptor CntO" evidence="21">
    <location>
        <begin position="29"/>
        <end position="806"/>
    </location>
</feature>
<evidence type="ECO:0000256" key="17">
    <source>
        <dbReference type="ARBA" id="ARBA00056786"/>
    </source>
</evidence>
<dbReference type="CDD" id="cd01347">
    <property type="entry name" value="ligand_gated_channel"/>
    <property type="match status" value="1"/>
</dbReference>
<dbReference type="FunFam" id="2.40.170.20:FF:000005">
    <property type="entry name" value="TonB-dependent siderophore receptor"/>
    <property type="match status" value="1"/>
</dbReference>
<dbReference type="Gene3D" id="3.55.50.30">
    <property type="match status" value="1"/>
</dbReference>